<gene>
    <name evidence="1" type="ORF">ADL29_26060</name>
</gene>
<proteinExistence type="predicted"/>
<organism evidence="1 2">
    <name type="scientific">Streptomyces chattanoogensis</name>
    <dbReference type="NCBI Taxonomy" id="66876"/>
    <lineage>
        <taxon>Bacteria</taxon>
        <taxon>Bacillati</taxon>
        <taxon>Actinomycetota</taxon>
        <taxon>Actinomycetes</taxon>
        <taxon>Kitasatosporales</taxon>
        <taxon>Streptomycetaceae</taxon>
        <taxon>Streptomyces</taxon>
    </lineage>
</organism>
<accession>A0A0N0XTA1</accession>
<dbReference type="EMBL" id="LGKG01000152">
    <property type="protein sequence ID" value="KPC61113.1"/>
    <property type="molecule type" value="Genomic_DNA"/>
</dbReference>
<name>A0A0N0XTA1_9ACTN</name>
<sequence length="125" mass="13052">MGANIYPQDVAHGLYEGNPMAGLIEGFCLALDAGGDLEARPVVHVQLRKGALLSAVESDRLAKACQYGVLRHLAATSRDFVQSVAEDPSASEIAIRLHAYGSGPFAGNSVIKDGYLIRGGGQAEA</sequence>
<dbReference type="RefSeq" id="WP_053926130.1">
    <property type="nucleotide sequence ID" value="NZ_LGKG01000152.1"/>
</dbReference>
<evidence type="ECO:0000313" key="1">
    <source>
        <dbReference type="EMBL" id="KPC61113.1"/>
    </source>
</evidence>
<dbReference type="Proteomes" id="UP000037982">
    <property type="component" value="Unassembled WGS sequence"/>
</dbReference>
<keyword evidence="2" id="KW-1185">Reference proteome</keyword>
<protein>
    <submittedName>
        <fullName evidence="1">Coenzyme f390 synthetase</fullName>
    </submittedName>
</protein>
<evidence type="ECO:0000313" key="2">
    <source>
        <dbReference type="Proteomes" id="UP000037982"/>
    </source>
</evidence>
<reference evidence="2" key="1">
    <citation type="submission" date="2015-07" db="EMBL/GenBank/DDBJ databases">
        <authorList>
            <person name="Ju K.-S."/>
            <person name="Doroghazi J.R."/>
            <person name="Metcalf W.W."/>
        </authorList>
    </citation>
    <scope>NUCLEOTIDE SEQUENCE [LARGE SCALE GENOMIC DNA]</scope>
    <source>
        <strain evidence="2">NRRL ISP-5002</strain>
    </source>
</reference>
<dbReference type="AlphaFoldDB" id="A0A0N0XTA1"/>
<comment type="caution">
    <text evidence="1">The sequence shown here is derived from an EMBL/GenBank/DDBJ whole genome shotgun (WGS) entry which is preliminary data.</text>
</comment>
<dbReference type="PATRIC" id="fig|66876.3.peg.5716"/>